<keyword evidence="1" id="KW-0472">Membrane</keyword>
<evidence type="ECO:0000313" key="3">
    <source>
        <dbReference type="Proteomes" id="UP000032066"/>
    </source>
</evidence>
<dbReference type="Proteomes" id="UP000032066">
    <property type="component" value="Unassembled WGS sequence"/>
</dbReference>
<dbReference type="STRING" id="2064.TR51_33015"/>
<accession>A0A0D0PST1</accession>
<dbReference type="PATRIC" id="fig|2064.6.peg.6985"/>
<gene>
    <name evidence="2" type="ORF">TR51_33015</name>
</gene>
<keyword evidence="1" id="KW-0812">Transmembrane</keyword>
<protein>
    <submittedName>
        <fullName evidence="2">Uncharacterized protein</fullName>
    </submittedName>
</protein>
<comment type="caution">
    <text evidence="2">The sequence shown here is derived from an EMBL/GenBank/DDBJ whole genome shotgun (WGS) entry which is preliminary data.</text>
</comment>
<name>A0A0D0PST1_KITGR</name>
<feature type="transmembrane region" description="Helical" evidence="1">
    <location>
        <begin position="42"/>
        <end position="60"/>
    </location>
</feature>
<keyword evidence="1" id="KW-1133">Transmembrane helix</keyword>
<dbReference type="AlphaFoldDB" id="A0A0D0PST1"/>
<evidence type="ECO:0000313" key="2">
    <source>
        <dbReference type="EMBL" id="KIQ63467.1"/>
    </source>
</evidence>
<keyword evidence="3" id="KW-1185">Reference proteome</keyword>
<sequence>MFISFDPITVLVVSGAFATGVLVYRRTTPSEGATALSRGERLALALGAAATVIVIGGYLGSGFRGIGHTANAQLAGVAEAVKPGVGR</sequence>
<proteinExistence type="predicted"/>
<evidence type="ECO:0000256" key="1">
    <source>
        <dbReference type="SAM" id="Phobius"/>
    </source>
</evidence>
<dbReference type="EMBL" id="JXZB01000004">
    <property type="protein sequence ID" value="KIQ63467.1"/>
    <property type="molecule type" value="Genomic_DNA"/>
</dbReference>
<organism evidence="2 3">
    <name type="scientific">Kitasatospora griseola</name>
    <name type="common">Streptomyces griseolosporeus</name>
    <dbReference type="NCBI Taxonomy" id="2064"/>
    <lineage>
        <taxon>Bacteria</taxon>
        <taxon>Bacillati</taxon>
        <taxon>Actinomycetota</taxon>
        <taxon>Actinomycetes</taxon>
        <taxon>Kitasatosporales</taxon>
        <taxon>Streptomycetaceae</taxon>
        <taxon>Kitasatospora</taxon>
    </lineage>
</organism>
<reference evidence="2 3" key="1">
    <citation type="submission" date="2015-02" db="EMBL/GenBank/DDBJ databases">
        <title>Draft genome sequence of Kitasatospora griseola MF730-N6, a bafilomycin, terpentecin and satosporin producer.</title>
        <authorList>
            <person name="Arens J.C."/>
            <person name="Haltli B."/>
            <person name="Kerr R.G."/>
        </authorList>
    </citation>
    <scope>NUCLEOTIDE SEQUENCE [LARGE SCALE GENOMIC DNA]</scope>
    <source>
        <strain evidence="2 3">MF730-N6</strain>
    </source>
</reference>